<reference evidence="2" key="1">
    <citation type="submission" date="2018-05" db="EMBL/GenBank/DDBJ databases">
        <authorList>
            <person name="Lanie J.A."/>
            <person name="Ng W.-L."/>
            <person name="Kazmierczak K.M."/>
            <person name="Andrzejewski T.M."/>
            <person name="Davidsen T.M."/>
            <person name="Wayne K.J."/>
            <person name="Tettelin H."/>
            <person name="Glass J.I."/>
            <person name="Rusch D."/>
            <person name="Podicherti R."/>
            <person name="Tsui H.-C.T."/>
            <person name="Winkler M.E."/>
        </authorList>
    </citation>
    <scope>NUCLEOTIDE SEQUENCE</scope>
</reference>
<dbReference type="AlphaFoldDB" id="A0A382H3B4"/>
<gene>
    <name evidence="2" type="ORF">METZ01_LOCUS233795</name>
</gene>
<proteinExistence type="predicted"/>
<feature type="compositionally biased region" description="Low complexity" evidence="1">
    <location>
        <begin position="22"/>
        <end position="37"/>
    </location>
</feature>
<evidence type="ECO:0000256" key="1">
    <source>
        <dbReference type="SAM" id="MobiDB-lite"/>
    </source>
</evidence>
<organism evidence="2">
    <name type="scientific">marine metagenome</name>
    <dbReference type="NCBI Taxonomy" id="408172"/>
    <lineage>
        <taxon>unclassified sequences</taxon>
        <taxon>metagenomes</taxon>
        <taxon>ecological metagenomes</taxon>
    </lineage>
</organism>
<feature type="region of interest" description="Disordered" evidence="1">
    <location>
        <begin position="22"/>
        <end position="69"/>
    </location>
</feature>
<sequence>VKVLRLISIVLVAFAVLATACGSDSDSGSSGSSSSSSQGTEGCKDSAVTPIGDRSPGRDVARCEPGYPKPQPLAEKTKVSVVTKWKAEFVSPILTGIEFGEFAAENLEIEFVELGFSDSIAQLDSCDLDFGVAGTEAALHNAINNDVDIKMILGNYYPPDAGDLSVD</sequence>
<dbReference type="EMBL" id="UINC01058550">
    <property type="protein sequence ID" value="SVB80941.1"/>
    <property type="molecule type" value="Genomic_DNA"/>
</dbReference>
<evidence type="ECO:0000313" key="2">
    <source>
        <dbReference type="EMBL" id="SVB80941.1"/>
    </source>
</evidence>
<feature type="non-terminal residue" evidence="2">
    <location>
        <position position="167"/>
    </location>
</feature>
<protein>
    <recommendedName>
        <fullName evidence="3">SsuA/THI5-like domain-containing protein</fullName>
    </recommendedName>
</protein>
<feature type="non-terminal residue" evidence="2">
    <location>
        <position position="1"/>
    </location>
</feature>
<dbReference type="Gene3D" id="3.40.190.10">
    <property type="entry name" value="Periplasmic binding protein-like II"/>
    <property type="match status" value="1"/>
</dbReference>
<name>A0A382H3B4_9ZZZZ</name>
<evidence type="ECO:0008006" key="3">
    <source>
        <dbReference type="Google" id="ProtNLM"/>
    </source>
</evidence>
<accession>A0A382H3B4</accession>